<dbReference type="EMBL" id="MU004188">
    <property type="protein sequence ID" value="KAF2496303.1"/>
    <property type="molecule type" value="Genomic_DNA"/>
</dbReference>
<proteinExistence type="predicted"/>
<dbReference type="AlphaFoldDB" id="A0A6A6QXB5"/>
<name>A0A6A6QXB5_9PEZI</name>
<evidence type="ECO:0000313" key="1">
    <source>
        <dbReference type="EMBL" id="KAF2496303.1"/>
    </source>
</evidence>
<accession>A0A6A6QXB5</accession>
<sequence>MPGGSPQGPLSAALCAGLGVCGSTSIAAVIQSKACNKDARLWGPRQGSLGVQLGMWDGDGRGVVRTSLANCAGDLSADKPISQMHLLAACTPLAASASGAPMSTAQSRGVRLNGLFCSYPGSAAESHPRSTGRFPPDV</sequence>
<gene>
    <name evidence="1" type="ORF">BU16DRAFT_581665</name>
</gene>
<evidence type="ECO:0000313" key="2">
    <source>
        <dbReference type="Proteomes" id="UP000799750"/>
    </source>
</evidence>
<protein>
    <submittedName>
        <fullName evidence="1">Uncharacterized protein</fullName>
    </submittedName>
</protein>
<keyword evidence="2" id="KW-1185">Reference proteome</keyword>
<reference evidence="1" key="1">
    <citation type="journal article" date="2020" name="Stud. Mycol.">
        <title>101 Dothideomycetes genomes: a test case for predicting lifestyles and emergence of pathogens.</title>
        <authorList>
            <person name="Haridas S."/>
            <person name="Albert R."/>
            <person name="Binder M."/>
            <person name="Bloem J."/>
            <person name="Labutti K."/>
            <person name="Salamov A."/>
            <person name="Andreopoulos B."/>
            <person name="Baker S."/>
            <person name="Barry K."/>
            <person name="Bills G."/>
            <person name="Bluhm B."/>
            <person name="Cannon C."/>
            <person name="Castanera R."/>
            <person name="Culley D."/>
            <person name="Daum C."/>
            <person name="Ezra D."/>
            <person name="Gonzalez J."/>
            <person name="Henrissat B."/>
            <person name="Kuo A."/>
            <person name="Liang C."/>
            <person name="Lipzen A."/>
            <person name="Lutzoni F."/>
            <person name="Magnuson J."/>
            <person name="Mondo S."/>
            <person name="Nolan M."/>
            <person name="Ohm R."/>
            <person name="Pangilinan J."/>
            <person name="Park H.-J."/>
            <person name="Ramirez L."/>
            <person name="Alfaro M."/>
            <person name="Sun H."/>
            <person name="Tritt A."/>
            <person name="Yoshinaga Y."/>
            <person name="Zwiers L.-H."/>
            <person name="Turgeon B."/>
            <person name="Goodwin S."/>
            <person name="Spatafora J."/>
            <person name="Crous P."/>
            <person name="Grigoriev I."/>
        </authorList>
    </citation>
    <scope>NUCLEOTIDE SEQUENCE</scope>
    <source>
        <strain evidence="1">CBS 269.34</strain>
    </source>
</reference>
<organism evidence="1 2">
    <name type="scientific">Lophium mytilinum</name>
    <dbReference type="NCBI Taxonomy" id="390894"/>
    <lineage>
        <taxon>Eukaryota</taxon>
        <taxon>Fungi</taxon>
        <taxon>Dikarya</taxon>
        <taxon>Ascomycota</taxon>
        <taxon>Pezizomycotina</taxon>
        <taxon>Dothideomycetes</taxon>
        <taxon>Pleosporomycetidae</taxon>
        <taxon>Mytilinidiales</taxon>
        <taxon>Mytilinidiaceae</taxon>
        <taxon>Lophium</taxon>
    </lineage>
</organism>
<dbReference type="Proteomes" id="UP000799750">
    <property type="component" value="Unassembled WGS sequence"/>
</dbReference>